<accession>A0AAE3K9P7</accession>
<reference evidence="3" key="2">
    <citation type="submission" date="2022-02" db="EMBL/GenBank/DDBJ databases">
        <authorList>
            <person name="Elcheninov A.G."/>
            <person name="Sorokin D.Y."/>
            <person name="Kublanov I.V."/>
        </authorList>
    </citation>
    <scope>NUCLEOTIDE SEQUENCE</scope>
    <source>
        <strain evidence="3">AArc-St2</strain>
    </source>
</reference>
<evidence type="ECO:0000313" key="4">
    <source>
        <dbReference type="Proteomes" id="UP001203207"/>
    </source>
</evidence>
<dbReference type="RefSeq" id="WP_250585893.1">
    <property type="nucleotide sequence ID" value="NZ_JAKRVX010000009.1"/>
</dbReference>
<organism evidence="3 4">
    <name type="scientific">Natronocalculus amylovorans</name>
    <dbReference type="NCBI Taxonomy" id="2917812"/>
    <lineage>
        <taxon>Archaea</taxon>
        <taxon>Methanobacteriati</taxon>
        <taxon>Methanobacteriota</taxon>
        <taxon>Stenosarchaea group</taxon>
        <taxon>Halobacteria</taxon>
        <taxon>Halobacteriales</taxon>
        <taxon>Haloferacaceae</taxon>
        <taxon>Natronocalculus</taxon>
    </lineage>
</organism>
<reference evidence="3" key="1">
    <citation type="journal article" date="2022" name="Syst. Appl. Microbiol.">
        <title>Natronocalculus amylovorans gen. nov., sp. nov., and Natranaeroarchaeum aerophilus sp. nov., dominant culturable amylolytic natronoarchaea from hypersaline soda lakes in southwestern Siberia.</title>
        <authorList>
            <person name="Sorokin D.Y."/>
            <person name="Elcheninov A.G."/>
            <person name="Khizhniak T.V."/>
            <person name="Koenen M."/>
            <person name="Bale N.J."/>
            <person name="Damste J.S.S."/>
            <person name="Kublanov I.V."/>
        </authorList>
    </citation>
    <scope>NUCLEOTIDE SEQUENCE</scope>
    <source>
        <strain evidence="3">AArc-St2</strain>
    </source>
</reference>
<comment type="caution">
    <text evidence="3">The sequence shown here is derived from an EMBL/GenBank/DDBJ whole genome shotgun (WGS) entry which is preliminary data.</text>
</comment>
<feature type="domain" description="ATP-grasp" evidence="2">
    <location>
        <begin position="8"/>
        <end position="198"/>
    </location>
</feature>
<dbReference type="SUPFAM" id="SSF56059">
    <property type="entry name" value="Glutathione synthetase ATP-binding domain-like"/>
    <property type="match status" value="1"/>
</dbReference>
<evidence type="ECO:0000256" key="1">
    <source>
        <dbReference type="PROSITE-ProRule" id="PRU00409"/>
    </source>
</evidence>
<dbReference type="Gene3D" id="3.30.470.20">
    <property type="entry name" value="ATP-grasp fold, B domain"/>
    <property type="match status" value="1"/>
</dbReference>
<evidence type="ECO:0000313" key="3">
    <source>
        <dbReference type="EMBL" id="MCL9818306.1"/>
    </source>
</evidence>
<dbReference type="PROSITE" id="PS50975">
    <property type="entry name" value="ATP_GRASP"/>
    <property type="match status" value="1"/>
</dbReference>
<dbReference type="GO" id="GO:0046872">
    <property type="term" value="F:metal ion binding"/>
    <property type="evidence" value="ECO:0007669"/>
    <property type="project" value="InterPro"/>
</dbReference>
<name>A0AAE3K9P7_9EURY</name>
<dbReference type="GO" id="GO:0005524">
    <property type="term" value="F:ATP binding"/>
    <property type="evidence" value="ECO:0007669"/>
    <property type="project" value="UniProtKB-UniRule"/>
</dbReference>
<keyword evidence="4" id="KW-1185">Reference proteome</keyword>
<gene>
    <name evidence="3" type="ORF">AArcSt2_15295</name>
</gene>
<keyword evidence="1" id="KW-0547">Nucleotide-binding</keyword>
<evidence type="ECO:0000259" key="2">
    <source>
        <dbReference type="PROSITE" id="PS50975"/>
    </source>
</evidence>
<protein>
    <submittedName>
        <fullName evidence="3">ATP-grasp domain-containing protein</fullName>
    </submittedName>
</protein>
<proteinExistence type="predicted"/>
<dbReference type="Pfam" id="PF15632">
    <property type="entry name" value="ATPgrasp_Ter"/>
    <property type="match status" value="1"/>
</dbReference>
<keyword evidence="1" id="KW-0067">ATP-binding</keyword>
<dbReference type="EMBL" id="JAKRVX010000009">
    <property type="protein sequence ID" value="MCL9818306.1"/>
    <property type="molecule type" value="Genomic_DNA"/>
</dbReference>
<sequence>MQDRVLLVKAANEAGVPTPDTQILSEVEDWDRDVIIKTRYTVLTNEYVESVPSTVCRKVQPVKQIPAGTEPDVEAIQAEMGHDPVVQEFIRGAEFSVRAICDHGEPIATSIKRQLRGQSYGGGFSAYREPVELPKLEELTNSLLKELNWHGPCSVQFIGNEDSGDYRLTEVNPRFWGSLTMDVRAGIDYPYYFWLLSGGQSVVVNPDYKTGIKTHHLSNELRYIDTVLRENLALTDRPKFSDAIKEVGWSSVRYPHFDFFSIDDPKPLVQDLWNSLGVYKGR</sequence>
<dbReference type="AlphaFoldDB" id="A0AAE3K9P7"/>
<dbReference type="InterPro" id="IPR011761">
    <property type="entry name" value="ATP-grasp"/>
</dbReference>
<dbReference type="Proteomes" id="UP001203207">
    <property type="component" value="Unassembled WGS sequence"/>
</dbReference>